<evidence type="ECO:0000256" key="5">
    <source>
        <dbReference type="ARBA" id="ARBA00023251"/>
    </source>
</evidence>
<keyword evidence="3" id="KW-0547">Nucleotide-binding</keyword>
<evidence type="ECO:0000256" key="4">
    <source>
        <dbReference type="ARBA" id="ARBA00022840"/>
    </source>
</evidence>
<evidence type="ECO:0000256" key="2">
    <source>
        <dbReference type="ARBA" id="ARBA00022448"/>
    </source>
</evidence>
<feature type="domain" description="ABC transporter" evidence="6">
    <location>
        <begin position="21"/>
        <end position="249"/>
    </location>
</feature>
<keyword evidence="4 7" id="KW-0067">ATP-binding</keyword>
<proteinExistence type="predicted"/>
<protein>
    <submittedName>
        <fullName evidence="7">ABC-2 type transport system ATP-binding protein</fullName>
    </submittedName>
</protein>
<dbReference type="GO" id="GO:0046677">
    <property type="term" value="P:response to antibiotic"/>
    <property type="evidence" value="ECO:0007669"/>
    <property type="project" value="UniProtKB-KW"/>
</dbReference>
<dbReference type="InterPro" id="IPR027417">
    <property type="entry name" value="P-loop_NTPase"/>
</dbReference>
<evidence type="ECO:0000313" key="8">
    <source>
        <dbReference type="Proteomes" id="UP000186218"/>
    </source>
</evidence>
<dbReference type="Proteomes" id="UP000186218">
    <property type="component" value="Unassembled WGS sequence"/>
</dbReference>
<dbReference type="Pfam" id="PF00005">
    <property type="entry name" value="ABC_tran"/>
    <property type="match status" value="1"/>
</dbReference>
<dbReference type="PANTHER" id="PTHR42711:SF17">
    <property type="entry name" value="ABC TRANSPORTER ATP-BINDING PROTEIN"/>
    <property type="match status" value="1"/>
</dbReference>
<sequence>MHMNITADKTGAAHSATATAIDVRDLRKTFRGPHGATVTAVDGIDLTIGAGEVVAFLGPNGAGKTTTIDMILGLTTPASGTIRVFDRTPEQAAREGRVAAVMQSGGLLPDFTVEETVRIIAATFGATDEIQDVMGRADIAGIAGRKVSKCSGGEQQRLKFALALLPDPDLIVLDEPTAGMDVESRRAFWSTMRADAGQGRTVLFATHYLEEADDFADRIVMVAGGRVVADGTTAEIRAQASGRVVSAVLTAEEIERVRTAVPEITDIDIRGGRAFFASGDSDTVARYLFTATDAHDVEIAAQNLEDAFVALTHPSEDKEILR</sequence>
<dbReference type="Gene3D" id="3.40.50.300">
    <property type="entry name" value="P-loop containing nucleotide triphosphate hydrolases"/>
    <property type="match status" value="1"/>
</dbReference>
<dbReference type="EMBL" id="FTNT01000013">
    <property type="protein sequence ID" value="SIS21545.1"/>
    <property type="molecule type" value="Genomic_DNA"/>
</dbReference>
<dbReference type="GO" id="GO:0016887">
    <property type="term" value="F:ATP hydrolysis activity"/>
    <property type="evidence" value="ECO:0007669"/>
    <property type="project" value="InterPro"/>
</dbReference>
<organism evidence="7 8">
    <name type="scientific">Williamsia sterculiae</name>
    <dbReference type="NCBI Taxonomy" id="1344003"/>
    <lineage>
        <taxon>Bacteria</taxon>
        <taxon>Bacillati</taxon>
        <taxon>Actinomycetota</taxon>
        <taxon>Actinomycetes</taxon>
        <taxon>Mycobacteriales</taxon>
        <taxon>Nocardiaceae</taxon>
        <taxon>Williamsia</taxon>
    </lineage>
</organism>
<dbReference type="GO" id="GO:0005886">
    <property type="term" value="C:plasma membrane"/>
    <property type="evidence" value="ECO:0007669"/>
    <property type="project" value="UniProtKB-SubCell"/>
</dbReference>
<accession>A0A1N7H9I0</accession>
<name>A0A1N7H9I0_9NOCA</name>
<dbReference type="PANTHER" id="PTHR42711">
    <property type="entry name" value="ABC TRANSPORTER ATP-BINDING PROTEIN"/>
    <property type="match status" value="1"/>
</dbReference>
<evidence type="ECO:0000256" key="3">
    <source>
        <dbReference type="ARBA" id="ARBA00022741"/>
    </source>
</evidence>
<dbReference type="PROSITE" id="PS50893">
    <property type="entry name" value="ABC_TRANSPORTER_2"/>
    <property type="match status" value="1"/>
</dbReference>
<keyword evidence="5" id="KW-0046">Antibiotic resistance</keyword>
<evidence type="ECO:0000259" key="6">
    <source>
        <dbReference type="PROSITE" id="PS50893"/>
    </source>
</evidence>
<dbReference type="SUPFAM" id="SSF52540">
    <property type="entry name" value="P-loop containing nucleoside triphosphate hydrolases"/>
    <property type="match status" value="1"/>
</dbReference>
<dbReference type="PROSITE" id="PS00211">
    <property type="entry name" value="ABC_TRANSPORTER_1"/>
    <property type="match status" value="1"/>
</dbReference>
<reference evidence="7 8" key="1">
    <citation type="submission" date="2017-01" db="EMBL/GenBank/DDBJ databases">
        <authorList>
            <person name="Mah S.A."/>
            <person name="Swanson W.J."/>
            <person name="Moy G.W."/>
            <person name="Vacquier V.D."/>
        </authorList>
    </citation>
    <scope>NUCLEOTIDE SEQUENCE [LARGE SCALE GENOMIC DNA]</scope>
    <source>
        <strain evidence="7 8">CPCC 203464</strain>
    </source>
</reference>
<dbReference type="InterPro" id="IPR003593">
    <property type="entry name" value="AAA+_ATPase"/>
</dbReference>
<dbReference type="AlphaFoldDB" id="A0A1N7H9I0"/>
<keyword evidence="8" id="KW-1185">Reference proteome</keyword>
<dbReference type="InterPro" id="IPR050763">
    <property type="entry name" value="ABC_transporter_ATP-binding"/>
</dbReference>
<comment type="subcellular location">
    <subcellularLocation>
        <location evidence="1">Cell membrane</location>
        <topology evidence="1">Peripheral membrane protein</topology>
    </subcellularLocation>
</comment>
<dbReference type="GO" id="GO:0005524">
    <property type="term" value="F:ATP binding"/>
    <property type="evidence" value="ECO:0007669"/>
    <property type="project" value="UniProtKB-KW"/>
</dbReference>
<dbReference type="InterPro" id="IPR017871">
    <property type="entry name" value="ABC_transporter-like_CS"/>
</dbReference>
<gene>
    <name evidence="7" type="ORF">SAMN05445060_3773</name>
</gene>
<dbReference type="SMART" id="SM00382">
    <property type="entry name" value="AAA"/>
    <property type="match status" value="1"/>
</dbReference>
<evidence type="ECO:0000256" key="1">
    <source>
        <dbReference type="ARBA" id="ARBA00004202"/>
    </source>
</evidence>
<dbReference type="InterPro" id="IPR003439">
    <property type="entry name" value="ABC_transporter-like_ATP-bd"/>
</dbReference>
<evidence type="ECO:0000313" key="7">
    <source>
        <dbReference type="EMBL" id="SIS21545.1"/>
    </source>
</evidence>
<keyword evidence="2" id="KW-0813">Transport</keyword>
<dbReference type="STRING" id="1344003.SAMN05445060_3773"/>
<dbReference type="CDD" id="cd03230">
    <property type="entry name" value="ABC_DR_subfamily_A"/>
    <property type="match status" value="1"/>
</dbReference>